<dbReference type="InterPro" id="IPR002048">
    <property type="entry name" value="EF_hand_dom"/>
</dbReference>
<dbReference type="SMART" id="SM00054">
    <property type="entry name" value="EFh"/>
    <property type="match status" value="2"/>
</dbReference>
<protein>
    <submittedName>
        <fullName evidence="4">Caltractin ICL1e (Centrin-5)</fullName>
    </submittedName>
</protein>
<dbReference type="Proteomes" id="UP001642464">
    <property type="component" value="Unassembled WGS sequence"/>
</dbReference>
<keyword evidence="5" id="KW-1185">Reference proteome</keyword>
<feature type="domain" description="EF-hand" evidence="3">
    <location>
        <begin position="175"/>
        <end position="210"/>
    </location>
</feature>
<name>A0ABP0IFZ8_9DINO</name>
<dbReference type="InterPro" id="IPR018247">
    <property type="entry name" value="EF_Hand_1_Ca_BS"/>
</dbReference>
<dbReference type="CDD" id="cd00051">
    <property type="entry name" value="EFh"/>
    <property type="match status" value="1"/>
</dbReference>
<keyword evidence="1" id="KW-0677">Repeat</keyword>
<evidence type="ECO:0000313" key="4">
    <source>
        <dbReference type="EMBL" id="CAK9001288.1"/>
    </source>
</evidence>
<feature type="domain" description="EF-hand" evidence="3">
    <location>
        <begin position="211"/>
        <end position="245"/>
    </location>
</feature>
<dbReference type="InterPro" id="IPR050145">
    <property type="entry name" value="Centrin_CML-like"/>
</dbReference>
<reference evidence="4 5" key="1">
    <citation type="submission" date="2024-02" db="EMBL/GenBank/DDBJ databases">
        <authorList>
            <person name="Chen Y."/>
            <person name="Shah S."/>
            <person name="Dougan E. K."/>
            <person name="Thang M."/>
            <person name="Chan C."/>
        </authorList>
    </citation>
    <scope>NUCLEOTIDE SEQUENCE [LARGE SCALE GENOMIC DNA]</scope>
</reference>
<feature type="domain" description="EF-hand" evidence="3">
    <location>
        <begin position="247"/>
        <end position="269"/>
    </location>
</feature>
<dbReference type="PROSITE" id="PS50222">
    <property type="entry name" value="EF_HAND_2"/>
    <property type="match status" value="3"/>
</dbReference>
<gene>
    <name evidence="4" type="ORF">SCF082_LOCUS6862</name>
</gene>
<proteinExistence type="predicted"/>
<dbReference type="EMBL" id="CAXAMM010003792">
    <property type="protein sequence ID" value="CAK9001288.1"/>
    <property type="molecule type" value="Genomic_DNA"/>
</dbReference>
<evidence type="ECO:0000259" key="3">
    <source>
        <dbReference type="PROSITE" id="PS50222"/>
    </source>
</evidence>
<evidence type="ECO:0000313" key="5">
    <source>
        <dbReference type="Proteomes" id="UP001642464"/>
    </source>
</evidence>
<dbReference type="PANTHER" id="PTHR23050">
    <property type="entry name" value="CALCIUM BINDING PROTEIN"/>
    <property type="match status" value="1"/>
</dbReference>
<keyword evidence="2" id="KW-0106">Calcium</keyword>
<organism evidence="4 5">
    <name type="scientific">Durusdinium trenchii</name>
    <dbReference type="NCBI Taxonomy" id="1381693"/>
    <lineage>
        <taxon>Eukaryota</taxon>
        <taxon>Sar</taxon>
        <taxon>Alveolata</taxon>
        <taxon>Dinophyceae</taxon>
        <taxon>Suessiales</taxon>
        <taxon>Symbiodiniaceae</taxon>
        <taxon>Durusdinium</taxon>
    </lineage>
</organism>
<dbReference type="Gene3D" id="1.10.238.10">
    <property type="entry name" value="EF-hand"/>
    <property type="match status" value="2"/>
</dbReference>
<evidence type="ECO:0000256" key="2">
    <source>
        <dbReference type="ARBA" id="ARBA00022837"/>
    </source>
</evidence>
<sequence length="269" mass="30166">MYEVAGQPVSIQTLNYSPVSYDFCETTDASRSQERYSNALVHTARITTRRQLLDRRAWLASAVQGRHAMLLNSTEEAKCTSPVAARYFLDDNHSALSFLPGGTELEPVVIMMDAIQAICSLTDSMLRITQWDLHLTELEKNCGKVDMFCNRYRDDDAEQTSKEICFLEESEAAKDEIDEIREAFNLFDTDGSGTIDPGELKAAMRSLGFETKNPTIFQMIADLDHDGDGIGFDEFLDAITAKLGDKESRDGIHKIFNLFDDDKTGTAQF</sequence>
<dbReference type="Pfam" id="PF13499">
    <property type="entry name" value="EF-hand_7"/>
    <property type="match status" value="1"/>
</dbReference>
<dbReference type="PROSITE" id="PS00018">
    <property type="entry name" value="EF_HAND_1"/>
    <property type="match status" value="1"/>
</dbReference>
<accession>A0ABP0IFZ8</accession>
<evidence type="ECO:0000256" key="1">
    <source>
        <dbReference type="ARBA" id="ARBA00022737"/>
    </source>
</evidence>
<comment type="caution">
    <text evidence="4">The sequence shown here is derived from an EMBL/GenBank/DDBJ whole genome shotgun (WGS) entry which is preliminary data.</text>
</comment>
<dbReference type="InterPro" id="IPR011992">
    <property type="entry name" value="EF-hand-dom_pair"/>
</dbReference>
<dbReference type="SUPFAM" id="SSF47473">
    <property type="entry name" value="EF-hand"/>
    <property type="match status" value="1"/>
</dbReference>